<dbReference type="Gene3D" id="3.30.565.10">
    <property type="entry name" value="Histidine kinase-like ATPase, C-terminal domain"/>
    <property type="match status" value="1"/>
</dbReference>
<evidence type="ECO:0000256" key="2">
    <source>
        <dbReference type="ARBA" id="ARBA00012438"/>
    </source>
</evidence>
<keyword evidence="5" id="KW-0547">Nucleotide-binding</keyword>
<dbReference type="SUPFAM" id="SSF55874">
    <property type="entry name" value="ATPase domain of HSP90 chaperone/DNA topoisomerase II/histidine kinase"/>
    <property type="match status" value="1"/>
</dbReference>
<dbReference type="Pfam" id="PF02518">
    <property type="entry name" value="HATPase_c"/>
    <property type="match status" value="1"/>
</dbReference>
<evidence type="ECO:0000256" key="6">
    <source>
        <dbReference type="ARBA" id="ARBA00022777"/>
    </source>
</evidence>
<dbReference type="AlphaFoldDB" id="A0A941HU79"/>
<name>A0A941HU79_9CAUL</name>
<keyword evidence="8" id="KW-1133">Transmembrane helix</keyword>
<keyword evidence="8" id="KW-0812">Transmembrane</keyword>
<keyword evidence="3" id="KW-0597">Phosphoprotein</keyword>
<keyword evidence="7" id="KW-0067">ATP-binding</keyword>
<comment type="caution">
    <text evidence="10">The sequence shown here is derived from an EMBL/GenBank/DDBJ whole genome shotgun (WGS) entry which is preliminary data.</text>
</comment>
<evidence type="ECO:0000259" key="9">
    <source>
        <dbReference type="PROSITE" id="PS50109"/>
    </source>
</evidence>
<keyword evidence="4" id="KW-0808">Transferase</keyword>
<feature type="domain" description="Histidine kinase" evidence="9">
    <location>
        <begin position="242"/>
        <end position="435"/>
    </location>
</feature>
<dbReference type="SMART" id="SM00387">
    <property type="entry name" value="HATPase_c"/>
    <property type="match status" value="1"/>
</dbReference>
<dbReference type="Pfam" id="PF07568">
    <property type="entry name" value="HisKA_2"/>
    <property type="match status" value="1"/>
</dbReference>
<evidence type="ECO:0000256" key="1">
    <source>
        <dbReference type="ARBA" id="ARBA00000085"/>
    </source>
</evidence>
<comment type="catalytic activity">
    <reaction evidence="1">
        <text>ATP + protein L-histidine = ADP + protein N-phospho-L-histidine.</text>
        <dbReference type="EC" id="2.7.13.3"/>
    </reaction>
</comment>
<keyword evidence="8" id="KW-0472">Membrane</keyword>
<accession>A0A941HU79</accession>
<sequence length="436" mass="47642">MARDPVELSGADRQGARERAFRLLAGTVAALFLAFATLGGVFLWYDSSANWVSHTHQVRTGISNVLQALTDAESAQRGYVLTGDRMFVDQLAQARARAQTELADVATLTKDNPGQQTRLATLRGQMAIRLQIIDKTVAARAAGAPVAAIRIIREGRGIAAMIEIRRLVAQLDLTEARLEAQRAERAAAVRALVLVALVAFAALLALLFARAMRDLNLDREVEADTAERLRALLADRTLLLDEVNHRVKNSLQQIASVVRLQSRAVVHPEAKEALDNTLSRIMAVGRVHEQLYKSGAQIDRFDAGAYTEALARELVEAMGRDEIELVTAVEPISLDVRQAAPLALILNELVTNSLKYGCPENQTCRIQVTFGTDGDDYRLRVSDNGDGLPKGFDPKKTKSLGMRAIDALTRQLGGRFEIEDVDRGASFAVVFPRSTV</sequence>
<dbReference type="InterPro" id="IPR011495">
    <property type="entry name" value="Sig_transdc_His_kin_sub2_dim/P"/>
</dbReference>
<dbReference type="EC" id="2.7.13.3" evidence="2"/>
<dbReference type="GO" id="GO:0004673">
    <property type="term" value="F:protein histidine kinase activity"/>
    <property type="evidence" value="ECO:0007669"/>
    <property type="project" value="UniProtKB-EC"/>
</dbReference>
<keyword evidence="6" id="KW-0418">Kinase</keyword>
<dbReference type="InterPro" id="IPR036890">
    <property type="entry name" value="HATPase_C_sf"/>
</dbReference>
<dbReference type="InterPro" id="IPR007891">
    <property type="entry name" value="CHASE3"/>
</dbReference>
<evidence type="ECO:0000313" key="11">
    <source>
        <dbReference type="Proteomes" id="UP000622580"/>
    </source>
</evidence>
<evidence type="ECO:0000256" key="5">
    <source>
        <dbReference type="ARBA" id="ARBA00022741"/>
    </source>
</evidence>
<dbReference type="EMBL" id="JAGSGD010000001">
    <property type="protein sequence ID" value="MBR7618364.1"/>
    <property type="molecule type" value="Genomic_DNA"/>
</dbReference>
<evidence type="ECO:0000256" key="8">
    <source>
        <dbReference type="SAM" id="Phobius"/>
    </source>
</evidence>
<dbReference type="RefSeq" id="WP_215338248.1">
    <property type="nucleotide sequence ID" value="NZ_JAGSGD010000001.1"/>
</dbReference>
<dbReference type="Proteomes" id="UP000622580">
    <property type="component" value="Unassembled WGS sequence"/>
</dbReference>
<dbReference type="PROSITE" id="PS50109">
    <property type="entry name" value="HIS_KIN"/>
    <property type="match status" value="1"/>
</dbReference>
<reference evidence="10" key="1">
    <citation type="submission" date="2021-04" db="EMBL/GenBank/DDBJ databases">
        <title>Draft genome assembly of strain Phenylobacterium sp. 20VBR1 using MiniION and Illumina platforms.</title>
        <authorList>
            <person name="Thomas F.A."/>
            <person name="Krishnan K.P."/>
            <person name="Sinha R.K."/>
        </authorList>
    </citation>
    <scope>NUCLEOTIDE SEQUENCE</scope>
    <source>
        <strain evidence="10">20VBR1</strain>
    </source>
</reference>
<feature type="transmembrane region" description="Helical" evidence="8">
    <location>
        <begin position="21"/>
        <end position="45"/>
    </location>
</feature>
<evidence type="ECO:0000256" key="3">
    <source>
        <dbReference type="ARBA" id="ARBA00022553"/>
    </source>
</evidence>
<dbReference type="Pfam" id="PF05227">
    <property type="entry name" value="CHASE3"/>
    <property type="match status" value="1"/>
</dbReference>
<feature type="transmembrane region" description="Helical" evidence="8">
    <location>
        <begin position="187"/>
        <end position="209"/>
    </location>
</feature>
<dbReference type="GO" id="GO:0005524">
    <property type="term" value="F:ATP binding"/>
    <property type="evidence" value="ECO:0007669"/>
    <property type="project" value="UniProtKB-KW"/>
</dbReference>
<dbReference type="PANTHER" id="PTHR41523:SF8">
    <property type="entry name" value="ETHYLENE RESPONSE SENSOR PROTEIN"/>
    <property type="match status" value="1"/>
</dbReference>
<evidence type="ECO:0000256" key="7">
    <source>
        <dbReference type="ARBA" id="ARBA00022840"/>
    </source>
</evidence>
<dbReference type="InterPro" id="IPR003594">
    <property type="entry name" value="HATPase_dom"/>
</dbReference>
<proteinExistence type="predicted"/>
<dbReference type="PANTHER" id="PTHR41523">
    <property type="entry name" value="TWO-COMPONENT SYSTEM SENSOR PROTEIN"/>
    <property type="match status" value="1"/>
</dbReference>
<keyword evidence="11" id="KW-1185">Reference proteome</keyword>
<dbReference type="CDD" id="cd19410">
    <property type="entry name" value="HK9-like_sensor"/>
    <property type="match status" value="1"/>
</dbReference>
<dbReference type="InterPro" id="IPR005467">
    <property type="entry name" value="His_kinase_dom"/>
</dbReference>
<evidence type="ECO:0000313" key="10">
    <source>
        <dbReference type="EMBL" id="MBR7618364.1"/>
    </source>
</evidence>
<dbReference type="Gene3D" id="3.30.450.20">
    <property type="entry name" value="PAS domain"/>
    <property type="match status" value="1"/>
</dbReference>
<protein>
    <recommendedName>
        <fullName evidence="2">histidine kinase</fullName>
        <ecNumber evidence="2">2.7.13.3</ecNumber>
    </recommendedName>
</protein>
<gene>
    <name evidence="10" type="ORF">JKL49_03090</name>
</gene>
<organism evidence="10 11">
    <name type="scientific">Phenylobacterium glaciei</name>
    <dbReference type="NCBI Taxonomy" id="2803784"/>
    <lineage>
        <taxon>Bacteria</taxon>
        <taxon>Pseudomonadati</taxon>
        <taxon>Pseudomonadota</taxon>
        <taxon>Alphaproteobacteria</taxon>
        <taxon>Caulobacterales</taxon>
        <taxon>Caulobacteraceae</taxon>
        <taxon>Phenylobacterium</taxon>
    </lineage>
</organism>
<evidence type="ECO:0000256" key="4">
    <source>
        <dbReference type="ARBA" id="ARBA00022679"/>
    </source>
</evidence>